<dbReference type="Proteomes" id="UP000467132">
    <property type="component" value="Unassembled WGS sequence"/>
</dbReference>
<dbReference type="RefSeq" id="WP_160198520.1">
    <property type="nucleotide sequence ID" value="NZ_QXXA01000019.1"/>
</dbReference>
<name>A0A845R2Y6_9CLOT</name>
<dbReference type="EMBL" id="QXXA01000019">
    <property type="protein sequence ID" value="NBI08056.1"/>
    <property type="molecule type" value="Genomic_DNA"/>
</dbReference>
<comment type="caution">
    <text evidence="2">The sequence shown here is derived from an EMBL/GenBank/DDBJ whole genome shotgun (WGS) entry which is preliminary data.</text>
</comment>
<feature type="domain" description="Siphovirus-type tail component C-terminal" evidence="1">
    <location>
        <begin position="137"/>
        <end position="228"/>
    </location>
</feature>
<dbReference type="OrthoDB" id="2067591at2"/>
<dbReference type="AlphaFoldDB" id="A0A845R2Y6"/>
<sequence>MYINNKDITEYNAKLLNRIIYPSETTINNEWNDNSLEPIIDEKVKRKYKRVLIEIEFQGTPEEIEMNKSNLLKDISIATIKFKSLLNFYRGSMVNNDIKNKVNGFEVISIEMKVIEEEQEKTINFNKSNDLTIFVGGNDTTPAIVEITPSIDVASVNITGFGEDITLNNLTIDNTVILDGVKGLITENGENKFLDYDSWGFPRLEPGENNISVDNDTLDIIIKYKPRWI</sequence>
<dbReference type="Pfam" id="PF22768">
    <property type="entry name" value="SPP1_Dit"/>
    <property type="match status" value="1"/>
</dbReference>
<proteinExistence type="predicted"/>
<dbReference type="InterPro" id="IPR054738">
    <property type="entry name" value="Siphovirus-type_tail_C"/>
</dbReference>
<reference evidence="2 3" key="1">
    <citation type="submission" date="2018-08" db="EMBL/GenBank/DDBJ databases">
        <title>Murine metabolic-syndrome-specific gut microbial biobank.</title>
        <authorList>
            <person name="Liu C."/>
        </authorList>
    </citation>
    <scope>NUCLEOTIDE SEQUENCE [LARGE SCALE GENOMIC DNA]</scope>
    <source>
        <strain evidence="2 3">583</strain>
    </source>
</reference>
<evidence type="ECO:0000259" key="1">
    <source>
        <dbReference type="Pfam" id="PF22768"/>
    </source>
</evidence>
<keyword evidence="3" id="KW-1185">Reference proteome</keyword>
<evidence type="ECO:0000313" key="3">
    <source>
        <dbReference type="Proteomes" id="UP000467132"/>
    </source>
</evidence>
<accession>A0A845R2Y6</accession>
<evidence type="ECO:0000313" key="2">
    <source>
        <dbReference type="EMBL" id="NBI08056.1"/>
    </source>
</evidence>
<protein>
    <recommendedName>
        <fullName evidence="1">Siphovirus-type tail component C-terminal domain-containing protein</fullName>
    </recommendedName>
</protein>
<gene>
    <name evidence="2" type="ORF">D3Z33_14445</name>
</gene>
<organism evidence="2 3">
    <name type="scientific">Senegalia massiliensis</name>
    <dbReference type="NCBI Taxonomy" id="1720316"/>
    <lineage>
        <taxon>Bacteria</taxon>
        <taxon>Bacillati</taxon>
        <taxon>Bacillota</taxon>
        <taxon>Clostridia</taxon>
        <taxon>Eubacteriales</taxon>
        <taxon>Clostridiaceae</taxon>
        <taxon>Senegalia</taxon>
    </lineage>
</organism>